<dbReference type="EMBL" id="AZBU02000003">
    <property type="protein sequence ID" value="TKR87159.1"/>
    <property type="molecule type" value="Genomic_DNA"/>
</dbReference>
<accession>A0A4U5NUG0</accession>
<sequence>MDEIEVYNRSQVRFQICITPSSGNLIHCTNGFAHYLPYSKQYCLVPLMTYFLRYLRMTQLQLLSLQSLYK</sequence>
<name>A0A4U5NUG0_STECR</name>
<gene>
    <name evidence="1" type="ORF">L596_011607</name>
</gene>
<comment type="caution">
    <text evidence="1">The sequence shown here is derived from an EMBL/GenBank/DDBJ whole genome shotgun (WGS) entry which is preliminary data.</text>
</comment>
<evidence type="ECO:0000313" key="1">
    <source>
        <dbReference type="EMBL" id="TKR87159.1"/>
    </source>
</evidence>
<dbReference type="AlphaFoldDB" id="A0A4U5NUG0"/>
<reference evidence="1 2" key="1">
    <citation type="journal article" date="2015" name="Genome Biol.">
        <title>Comparative genomics of Steinernema reveals deeply conserved gene regulatory networks.</title>
        <authorList>
            <person name="Dillman A.R."/>
            <person name="Macchietto M."/>
            <person name="Porter C.F."/>
            <person name="Rogers A."/>
            <person name="Williams B."/>
            <person name="Antoshechkin I."/>
            <person name="Lee M.M."/>
            <person name="Goodwin Z."/>
            <person name="Lu X."/>
            <person name="Lewis E.E."/>
            <person name="Goodrich-Blair H."/>
            <person name="Stock S.P."/>
            <person name="Adams B.J."/>
            <person name="Sternberg P.W."/>
            <person name="Mortazavi A."/>
        </authorList>
    </citation>
    <scope>NUCLEOTIDE SEQUENCE [LARGE SCALE GENOMIC DNA]</scope>
    <source>
        <strain evidence="1 2">ALL</strain>
    </source>
</reference>
<reference evidence="1 2" key="2">
    <citation type="journal article" date="2019" name="G3 (Bethesda)">
        <title>Hybrid Assembly of the Genome of the Entomopathogenic Nematode Steinernema carpocapsae Identifies the X-Chromosome.</title>
        <authorList>
            <person name="Serra L."/>
            <person name="Macchietto M."/>
            <person name="Macias-Munoz A."/>
            <person name="McGill C.J."/>
            <person name="Rodriguez I.M."/>
            <person name="Rodriguez B."/>
            <person name="Murad R."/>
            <person name="Mortazavi A."/>
        </authorList>
    </citation>
    <scope>NUCLEOTIDE SEQUENCE [LARGE SCALE GENOMIC DNA]</scope>
    <source>
        <strain evidence="1 2">ALL</strain>
    </source>
</reference>
<organism evidence="1 2">
    <name type="scientific">Steinernema carpocapsae</name>
    <name type="common">Entomopathogenic nematode</name>
    <dbReference type="NCBI Taxonomy" id="34508"/>
    <lineage>
        <taxon>Eukaryota</taxon>
        <taxon>Metazoa</taxon>
        <taxon>Ecdysozoa</taxon>
        <taxon>Nematoda</taxon>
        <taxon>Chromadorea</taxon>
        <taxon>Rhabditida</taxon>
        <taxon>Tylenchina</taxon>
        <taxon>Panagrolaimomorpha</taxon>
        <taxon>Strongyloidoidea</taxon>
        <taxon>Steinernematidae</taxon>
        <taxon>Steinernema</taxon>
    </lineage>
</organism>
<evidence type="ECO:0000313" key="2">
    <source>
        <dbReference type="Proteomes" id="UP000298663"/>
    </source>
</evidence>
<dbReference type="Proteomes" id="UP000298663">
    <property type="component" value="Unassembled WGS sequence"/>
</dbReference>
<protein>
    <submittedName>
        <fullName evidence="1">Uncharacterized protein</fullName>
    </submittedName>
</protein>
<proteinExistence type="predicted"/>
<keyword evidence="2" id="KW-1185">Reference proteome</keyword>